<proteinExistence type="predicted"/>
<comment type="caution">
    <text evidence="1">The sequence shown here is derived from an EMBL/GenBank/DDBJ whole genome shotgun (WGS) entry which is preliminary data.</text>
</comment>
<evidence type="ECO:0000313" key="1">
    <source>
        <dbReference type="EMBL" id="MCH87477.1"/>
    </source>
</evidence>
<gene>
    <name evidence="1" type="ORF">A2U01_0008347</name>
</gene>
<name>A0A392MJ14_9FABA</name>
<keyword evidence="2" id="KW-1185">Reference proteome</keyword>
<dbReference type="EMBL" id="LXQA010012278">
    <property type="protein sequence ID" value="MCH87477.1"/>
    <property type="molecule type" value="Genomic_DNA"/>
</dbReference>
<dbReference type="AlphaFoldDB" id="A0A392MJ14"/>
<sequence length="32" mass="3376">MGASMVQSHVLTVLVQSLIVLCRCGRYGSIPG</sequence>
<dbReference type="Proteomes" id="UP000265520">
    <property type="component" value="Unassembled WGS sequence"/>
</dbReference>
<reference evidence="1 2" key="1">
    <citation type="journal article" date="2018" name="Front. Plant Sci.">
        <title>Red Clover (Trifolium pratense) and Zigzag Clover (T. medium) - A Picture of Genomic Similarities and Differences.</title>
        <authorList>
            <person name="Dluhosova J."/>
            <person name="Istvanek J."/>
            <person name="Nedelnik J."/>
            <person name="Repkova J."/>
        </authorList>
    </citation>
    <scope>NUCLEOTIDE SEQUENCE [LARGE SCALE GENOMIC DNA]</scope>
    <source>
        <strain evidence="2">cv. 10/8</strain>
        <tissue evidence="1">Leaf</tissue>
    </source>
</reference>
<feature type="non-terminal residue" evidence="1">
    <location>
        <position position="32"/>
    </location>
</feature>
<evidence type="ECO:0000313" key="2">
    <source>
        <dbReference type="Proteomes" id="UP000265520"/>
    </source>
</evidence>
<organism evidence="1 2">
    <name type="scientific">Trifolium medium</name>
    <dbReference type="NCBI Taxonomy" id="97028"/>
    <lineage>
        <taxon>Eukaryota</taxon>
        <taxon>Viridiplantae</taxon>
        <taxon>Streptophyta</taxon>
        <taxon>Embryophyta</taxon>
        <taxon>Tracheophyta</taxon>
        <taxon>Spermatophyta</taxon>
        <taxon>Magnoliopsida</taxon>
        <taxon>eudicotyledons</taxon>
        <taxon>Gunneridae</taxon>
        <taxon>Pentapetalae</taxon>
        <taxon>rosids</taxon>
        <taxon>fabids</taxon>
        <taxon>Fabales</taxon>
        <taxon>Fabaceae</taxon>
        <taxon>Papilionoideae</taxon>
        <taxon>50 kb inversion clade</taxon>
        <taxon>NPAAA clade</taxon>
        <taxon>Hologalegina</taxon>
        <taxon>IRL clade</taxon>
        <taxon>Trifolieae</taxon>
        <taxon>Trifolium</taxon>
    </lineage>
</organism>
<accession>A0A392MJ14</accession>
<protein>
    <submittedName>
        <fullName evidence="1">Uncharacterized protein</fullName>
    </submittedName>
</protein>